<evidence type="ECO:0000256" key="8">
    <source>
        <dbReference type="ARBA" id="ARBA00022975"/>
    </source>
</evidence>
<dbReference type="EMBL" id="CP039352">
    <property type="protein sequence ID" value="QCE03275.1"/>
    <property type="molecule type" value="Genomic_DNA"/>
</dbReference>
<dbReference type="InterPro" id="IPR017926">
    <property type="entry name" value="GATASE"/>
</dbReference>
<dbReference type="PANTHER" id="PTHR11550">
    <property type="entry name" value="CTP SYNTHASE"/>
    <property type="match status" value="1"/>
</dbReference>
<dbReference type="GO" id="GO:0019856">
    <property type="term" value="P:pyrimidine nucleobase biosynthetic process"/>
    <property type="evidence" value="ECO:0007669"/>
    <property type="project" value="TreeGrafter"/>
</dbReference>
<reference evidence="11 12" key="1">
    <citation type="submission" date="2019-04" db="EMBL/GenBank/DDBJ databases">
        <title>An improved genome assembly and genetic linkage map for asparagus bean, Vigna unguiculata ssp. sesquipedialis.</title>
        <authorList>
            <person name="Xia Q."/>
            <person name="Zhang R."/>
            <person name="Dong Y."/>
        </authorList>
    </citation>
    <scope>NUCLEOTIDE SEQUENCE [LARGE SCALE GENOMIC DNA]</scope>
    <source>
        <tissue evidence="11">Leaf</tissue>
    </source>
</reference>
<dbReference type="AlphaFoldDB" id="A0A4D6MTS7"/>
<evidence type="ECO:0000256" key="4">
    <source>
        <dbReference type="ARBA" id="ARBA00022598"/>
    </source>
</evidence>
<keyword evidence="4" id="KW-0436">Ligase</keyword>
<dbReference type="PANTHER" id="PTHR11550:SF0">
    <property type="entry name" value="CTP SYNTHASE-RELATED"/>
    <property type="match status" value="1"/>
</dbReference>
<dbReference type="InterPro" id="IPR029062">
    <property type="entry name" value="Class_I_gatase-like"/>
</dbReference>
<evidence type="ECO:0000256" key="2">
    <source>
        <dbReference type="ARBA" id="ARBA00007533"/>
    </source>
</evidence>
<evidence type="ECO:0000256" key="7">
    <source>
        <dbReference type="ARBA" id="ARBA00022962"/>
    </source>
</evidence>
<dbReference type="GO" id="GO:0044210">
    <property type="term" value="P:'de novo' CTP biosynthetic process"/>
    <property type="evidence" value="ECO:0007669"/>
    <property type="project" value="UniProtKB-UniPathway"/>
</dbReference>
<evidence type="ECO:0000256" key="3">
    <source>
        <dbReference type="ARBA" id="ARBA00012291"/>
    </source>
</evidence>
<sequence>MISSTRGETQLGKWASETAMPPFAKTFQRSSNFFDDATCYDETWFCNVMSCSGELTSVTSASLYQLQGTIDIPLLFKALLHAIVARNRSRDWVSTGDLEEVTYKEDLEAYKVAWNLLNGVDGLLVLGGFVDRGVQGKILTPKYAREHTVPFLCLGMQIVVIKYARPVLGLHDVH</sequence>
<dbReference type="GO" id="GO:0003883">
    <property type="term" value="F:CTP synthase activity"/>
    <property type="evidence" value="ECO:0007669"/>
    <property type="project" value="UniProtKB-EC"/>
</dbReference>
<dbReference type="Pfam" id="PF00117">
    <property type="entry name" value="GATase"/>
    <property type="match status" value="1"/>
</dbReference>
<evidence type="ECO:0000259" key="10">
    <source>
        <dbReference type="Pfam" id="PF00117"/>
    </source>
</evidence>
<evidence type="ECO:0000313" key="11">
    <source>
        <dbReference type="EMBL" id="QCE03275.1"/>
    </source>
</evidence>
<dbReference type="SUPFAM" id="SSF52317">
    <property type="entry name" value="Class I glutamine amidotransferase-like"/>
    <property type="match status" value="1"/>
</dbReference>
<comment type="pathway">
    <text evidence="1">Pyrimidine metabolism; CTP biosynthesis via de novo pathway; CTP from UDP: step 2/2.</text>
</comment>
<protein>
    <recommendedName>
        <fullName evidence="3">CTP synthase (glutamine hydrolyzing)</fullName>
        <ecNumber evidence="3">6.3.4.2</ecNumber>
    </recommendedName>
</protein>
<evidence type="ECO:0000256" key="6">
    <source>
        <dbReference type="ARBA" id="ARBA00022840"/>
    </source>
</evidence>
<comment type="similarity">
    <text evidence="2">Belongs to the CTP synthase family.</text>
</comment>
<gene>
    <name evidence="11" type="ORF">DEO72_LG8g1299</name>
</gene>
<dbReference type="InterPro" id="IPR004468">
    <property type="entry name" value="CTP_synthase"/>
</dbReference>
<feature type="domain" description="Glutamine amidotransferase" evidence="10">
    <location>
        <begin position="101"/>
        <end position="169"/>
    </location>
</feature>
<keyword evidence="7" id="KW-0315">Glutamine amidotransferase</keyword>
<comment type="catalytic activity">
    <reaction evidence="9">
        <text>UTP + L-glutamine + ATP + H2O = CTP + L-glutamate + ADP + phosphate + 2 H(+)</text>
        <dbReference type="Rhea" id="RHEA:26426"/>
        <dbReference type="ChEBI" id="CHEBI:15377"/>
        <dbReference type="ChEBI" id="CHEBI:15378"/>
        <dbReference type="ChEBI" id="CHEBI:29985"/>
        <dbReference type="ChEBI" id="CHEBI:30616"/>
        <dbReference type="ChEBI" id="CHEBI:37563"/>
        <dbReference type="ChEBI" id="CHEBI:43474"/>
        <dbReference type="ChEBI" id="CHEBI:46398"/>
        <dbReference type="ChEBI" id="CHEBI:58359"/>
        <dbReference type="ChEBI" id="CHEBI:456216"/>
        <dbReference type="EC" id="6.3.4.2"/>
    </reaction>
</comment>
<evidence type="ECO:0000313" key="12">
    <source>
        <dbReference type="Proteomes" id="UP000501690"/>
    </source>
</evidence>
<keyword evidence="12" id="KW-1185">Reference proteome</keyword>
<evidence type="ECO:0000256" key="1">
    <source>
        <dbReference type="ARBA" id="ARBA00005171"/>
    </source>
</evidence>
<dbReference type="GO" id="GO:0042802">
    <property type="term" value="F:identical protein binding"/>
    <property type="evidence" value="ECO:0007669"/>
    <property type="project" value="TreeGrafter"/>
</dbReference>
<evidence type="ECO:0000256" key="9">
    <source>
        <dbReference type="ARBA" id="ARBA00047781"/>
    </source>
</evidence>
<evidence type="ECO:0000256" key="5">
    <source>
        <dbReference type="ARBA" id="ARBA00022741"/>
    </source>
</evidence>
<dbReference type="UniPathway" id="UPA00159">
    <property type="reaction ID" value="UER00277"/>
</dbReference>
<name>A0A4D6MTS7_VIGUN</name>
<keyword evidence="6" id="KW-0067">ATP-binding</keyword>
<organism evidence="11 12">
    <name type="scientific">Vigna unguiculata</name>
    <name type="common">Cowpea</name>
    <dbReference type="NCBI Taxonomy" id="3917"/>
    <lineage>
        <taxon>Eukaryota</taxon>
        <taxon>Viridiplantae</taxon>
        <taxon>Streptophyta</taxon>
        <taxon>Embryophyta</taxon>
        <taxon>Tracheophyta</taxon>
        <taxon>Spermatophyta</taxon>
        <taxon>Magnoliopsida</taxon>
        <taxon>eudicotyledons</taxon>
        <taxon>Gunneridae</taxon>
        <taxon>Pentapetalae</taxon>
        <taxon>rosids</taxon>
        <taxon>fabids</taxon>
        <taxon>Fabales</taxon>
        <taxon>Fabaceae</taxon>
        <taxon>Papilionoideae</taxon>
        <taxon>50 kb inversion clade</taxon>
        <taxon>NPAAA clade</taxon>
        <taxon>indigoferoid/millettioid clade</taxon>
        <taxon>Phaseoleae</taxon>
        <taxon>Vigna</taxon>
    </lineage>
</organism>
<proteinExistence type="inferred from homology"/>
<dbReference type="EC" id="6.3.4.2" evidence="3"/>
<accession>A0A4D6MTS7</accession>
<keyword evidence="5" id="KW-0547">Nucleotide-binding</keyword>
<keyword evidence="8" id="KW-0665">Pyrimidine biosynthesis</keyword>
<dbReference type="GO" id="GO:0005524">
    <property type="term" value="F:ATP binding"/>
    <property type="evidence" value="ECO:0007669"/>
    <property type="project" value="UniProtKB-KW"/>
</dbReference>
<dbReference type="Gene3D" id="3.40.50.880">
    <property type="match status" value="1"/>
</dbReference>
<dbReference type="Proteomes" id="UP000501690">
    <property type="component" value="Linkage Group LG8"/>
</dbReference>